<accession>A0ABW9FHE6</accession>
<comment type="pathway">
    <text evidence="2">Carbohydrate biosynthesis; dTDP-L-rhamnose biosynthesis.</text>
</comment>
<keyword evidence="2 4" id="KW-0560">Oxidoreductase</keyword>
<name>A0ABW9FHE6_9NOCA</name>
<comment type="caution">
    <text evidence="4">The sequence shown here is derived from an EMBL/GenBank/DDBJ whole genome shotgun (WGS) entry which is preliminary data.</text>
</comment>
<dbReference type="Gene3D" id="3.90.25.10">
    <property type="entry name" value="UDP-galactose 4-epimerase, domain 1"/>
    <property type="match status" value="1"/>
</dbReference>
<dbReference type="InterPro" id="IPR036291">
    <property type="entry name" value="NAD(P)-bd_dom_sf"/>
</dbReference>
<dbReference type="NCBIfam" id="TIGR01214">
    <property type="entry name" value="rmlD"/>
    <property type="match status" value="1"/>
</dbReference>
<protein>
    <recommendedName>
        <fullName evidence="2">dTDP-4-dehydrorhamnose reductase</fullName>
        <ecNumber evidence="2">1.1.1.133</ecNumber>
    </recommendedName>
</protein>
<dbReference type="PANTHER" id="PTHR10491">
    <property type="entry name" value="DTDP-4-DEHYDRORHAMNOSE REDUCTASE"/>
    <property type="match status" value="1"/>
</dbReference>
<keyword evidence="5" id="KW-1185">Reference proteome</keyword>
<dbReference type="PANTHER" id="PTHR10491:SF4">
    <property type="entry name" value="METHIONINE ADENOSYLTRANSFERASE 2 SUBUNIT BETA"/>
    <property type="match status" value="1"/>
</dbReference>
<keyword evidence="2" id="KW-0521">NADP</keyword>
<dbReference type="Proteomes" id="UP001629745">
    <property type="component" value="Unassembled WGS sequence"/>
</dbReference>
<dbReference type="Gene3D" id="3.40.50.720">
    <property type="entry name" value="NAD(P)-binding Rossmann-like Domain"/>
    <property type="match status" value="1"/>
</dbReference>
<dbReference type="EC" id="1.1.1.133" evidence="2"/>
<dbReference type="CDD" id="cd05254">
    <property type="entry name" value="dTDP_HR_like_SDR_e"/>
    <property type="match status" value="1"/>
</dbReference>
<dbReference type="InterPro" id="IPR029903">
    <property type="entry name" value="RmlD-like-bd"/>
</dbReference>
<dbReference type="EMBL" id="JBDLNV010000005">
    <property type="protein sequence ID" value="MFM1724947.1"/>
    <property type="molecule type" value="Genomic_DNA"/>
</dbReference>
<evidence type="ECO:0000259" key="3">
    <source>
        <dbReference type="Pfam" id="PF04321"/>
    </source>
</evidence>
<evidence type="ECO:0000256" key="1">
    <source>
        <dbReference type="ARBA" id="ARBA00010944"/>
    </source>
</evidence>
<comment type="function">
    <text evidence="2">Catalyzes the reduction of dTDP-6-deoxy-L-lyxo-4-hexulose to yield dTDP-L-rhamnose.</text>
</comment>
<dbReference type="InterPro" id="IPR005913">
    <property type="entry name" value="dTDP_dehydrorham_reduct"/>
</dbReference>
<dbReference type="GO" id="GO:0008831">
    <property type="term" value="F:dTDP-4-dehydrorhamnose reductase activity"/>
    <property type="evidence" value="ECO:0007669"/>
    <property type="project" value="UniProtKB-EC"/>
</dbReference>
<evidence type="ECO:0000313" key="4">
    <source>
        <dbReference type="EMBL" id="MFM1724947.1"/>
    </source>
</evidence>
<reference evidence="4 5" key="1">
    <citation type="submission" date="2023-11" db="EMBL/GenBank/DDBJ databases">
        <authorList>
            <person name="Val-Calvo J."/>
            <person name="Scortti M."/>
            <person name="Vazquez-Boland J."/>
        </authorList>
    </citation>
    <scope>NUCLEOTIDE SEQUENCE [LARGE SCALE GENOMIC DNA]</scope>
    <source>
        <strain evidence="4 5">PAM 2766</strain>
    </source>
</reference>
<evidence type="ECO:0000256" key="2">
    <source>
        <dbReference type="RuleBase" id="RU364082"/>
    </source>
</evidence>
<dbReference type="SUPFAM" id="SSF51735">
    <property type="entry name" value="NAD(P)-binding Rossmann-fold domains"/>
    <property type="match status" value="1"/>
</dbReference>
<proteinExistence type="inferred from homology"/>
<sequence>MAALGVPDSLPVRRILVTGARGQLGGRLVRCAEAAGLPVDGVGSAELDITDAGAVDSWVAPGAVVVNCAAYTAVDAAESDEAAATAVNEIGARNLASACSRAGADLIHVSTDYVFSGDRKGDGAAPYEPGDPTGPRTVYGRTKLAGELAIREVLPDAQIVRTAWVYTGTGTDFVATMLRLEQEKDTVAVVDDQVGSPTYSEDLAAGLLELARVGGPRGATLHATNAGSATWFDLARAVFAGVGADPERVRPCTSAEFVRPAPRPAYSVLSARAWEAAGLTPLRPWQDALADALAQRR</sequence>
<evidence type="ECO:0000313" key="5">
    <source>
        <dbReference type="Proteomes" id="UP001629745"/>
    </source>
</evidence>
<dbReference type="RefSeq" id="WP_420165571.1">
    <property type="nucleotide sequence ID" value="NZ_JBDLNV010000005.1"/>
</dbReference>
<dbReference type="Pfam" id="PF04321">
    <property type="entry name" value="RmlD_sub_bind"/>
    <property type="match status" value="1"/>
</dbReference>
<comment type="similarity">
    <text evidence="1 2">Belongs to the dTDP-4-dehydrorhamnose reductase family.</text>
</comment>
<organism evidence="4 5">
    <name type="scientific">Rhodococcus parequi</name>
    <dbReference type="NCBI Taxonomy" id="3137122"/>
    <lineage>
        <taxon>Bacteria</taxon>
        <taxon>Bacillati</taxon>
        <taxon>Actinomycetota</taxon>
        <taxon>Actinomycetes</taxon>
        <taxon>Mycobacteriales</taxon>
        <taxon>Nocardiaceae</taxon>
        <taxon>Rhodococcus</taxon>
    </lineage>
</organism>
<feature type="domain" description="RmlD-like substrate binding" evidence="3">
    <location>
        <begin position="14"/>
        <end position="295"/>
    </location>
</feature>
<gene>
    <name evidence="4" type="primary">rfbD</name>
    <name evidence="4" type="ORF">ABEU20_003542</name>
</gene>